<dbReference type="RefSeq" id="WP_184749746.1">
    <property type="nucleotide sequence ID" value="NZ_BAAAJR010000003.1"/>
</dbReference>
<keyword evidence="2" id="KW-1185">Reference proteome</keyword>
<comment type="caution">
    <text evidence="1">The sequence shown here is derived from an EMBL/GenBank/DDBJ whole genome shotgun (WGS) entry which is preliminary data.</text>
</comment>
<gene>
    <name evidence="1" type="ORF">HD594_000814</name>
</gene>
<organism evidence="1 2">
    <name type="scientific">Microbacterium thalassium</name>
    <dbReference type="NCBI Taxonomy" id="362649"/>
    <lineage>
        <taxon>Bacteria</taxon>
        <taxon>Bacillati</taxon>
        <taxon>Actinomycetota</taxon>
        <taxon>Actinomycetes</taxon>
        <taxon>Micrococcales</taxon>
        <taxon>Microbacteriaceae</taxon>
        <taxon>Microbacterium</taxon>
    </lineage>
</organism>
<dbReference type="Proteomes" id="UP000537775">
    <property type="component" value="Unassembled WGS sequence"/>
</dbReference>
<sequence length="96" mass="10327">MSQITGTWNLEVKTPTGPQKFVLAITDEPLGAERVDEAGVDFYNVALEGDTATFEGDTDKPMKLHMIYTLVADGDDISGTVKPGPFPNQKIVGSRA</sequence>
<dbReference type="EMBL" id="JACHML010000001">
    <property type="protein sequence ID" value="MBB6390501.1"/>
    <property type="molecule type" value="Genomic_DNA"/>
</dbReference>
<evidence type="ECO:0000313" key="2">
    <source>
        <dbReference type="Proteomes" id="UP000537775"/>
    </source>
</evidence>
<proteinExistence type="predicted"/>
<evidence type="ECO:0000313" key="1">
    <source>
        <dbReference type="EMBL" id="MBB6390501.1"/>
    </source>
</evidence>
<dbReference type="AlphaFoldDB" id="A0A7X0FN43"/>
<protein>
    <submittedName>
        <fullName evidence="1">Uncharacterized protein</fullName>
    </submittedName>
</protein>
<accession>A0A7X0FN43</accession>
<name>A0A7X0FN43_9MICO</name>
<reference evidence="1 2" key="1">
    <citation type="submission" date="2020-08" db="EMBL/GenBank/DDBJ databases">
        <title>Sequencing the genomes of 1000 actinobacteria strains.</title>
        <authorList>
            <person name="Klenk H.-P."/>
        </authorList>
    </citation>
    <scope>NUCLEOTIDE SEQUENCE [LARGE SCALE GENOMIC DNA]</scope>
    <source>
        <strain evidence="1 2">DSM 12511</strain>
    </source>
</reference>